<comment type="similarity">
    <text evidence="1">Belongs to the universal ribosomal protein uL4 family.</text>
</comment>
<dbReference type="Gene3D" id="3.40.1370.10">
    <property type="match status" value="1"/>
</dbReference>
<dbReference type="GO" id="GO:0006412">
    <property type="term" value="P:translation"/>
    <property type="evidence" value="ECO:0007669"/>
    <property type="project" value="InterPro"/>
</dbReference>
<evidence type="ECO:0000256" key="4">
    <source>
        <dbReference type="ARBA" id="ARBA00040565"/>
    </source>
</evidence>
<keyword evidence="3" id="KW-0687">Ribonucleoprotein</keyword>
<evidence type="ECO:0000256" key="1">
    <source>
        <dbReference type="ARBA" id="ARBA00010528"/>
    </source>
</evidence>
<dbReference type="GO" id="GO:0003735">
    <property type="term" value="F:structural constituent of ribosome"/>
    <property type="evidence" value="ECO:0007669"/>
    <property type="project" value="InterPro"/>
</dbReference>
<feature type="compositionally biased region" description="Basic residues" evidence="5">
    <location>
        <begin position="144"/>
        <end position="158"/>
    </location>
</feature>
<dbReference type="NCBIfam" id="TIGR03953">
    <property type="entry name" value="rplD_bact"/>
    <property type="match status" value="1"/>
</dbReference>
<dbReference type="EMBL" id="HBIS01003645">
    <property type="protein sequence ID" value="CAE0609474.1"/>
    <property type="molecule type" value="Transcribed_RNA"/>
</dbReference>
<accession>A0A6U9QVS4</accession>
<organism evidence="7">
    <name type="scientific">Picocystis salinarum</name>
    <dbReference type="NCBI Taxonomy" id="88271"/>
    <lineage>
        <taxon>Eukaryota</taxon>
        <taxon>Viridiplantae</taxon>
        <taxon>Chlorophyta</taxon>
        <taxon>Picocystophyceae</taxon>
        <taxon>Picocystales</taxon>
        <taxon>Picocystaceae</taxon>
        <taxon>Picocystis</taxon>
    </lineage>
</organism>
<sequence>MLARSSRALARMARGVMAATKAPRTAGCDLDAQALRSRTWSRKTSAAWTCGMCASPNVAVAQLQNASLPRETVPEDQGVMQDMAYPVVDFKRSQVGVATLLGEIFDVPLRRDIVFRVVRWQLAKRRGGNHKTKTRGEVSGSNRKMYRQKGTGRARHSTAKAPQFRGGGKAHGPVVRSHAHNLQKKVRRLGLKVALSAKAAEGRLLIINNLALPEYKTKALLDSISALLPEAQRNSVLFVDVAGPGVCSGVGEEVDVGIRRALRNVPGIDAIPVQGLNVYDILRKDTLIITEDALGAIEKRLLVD</sequence>
<dbReference type="PANTHER" id="PTHR10746:SF6">
    <property type="entry name" value="LARGE RIBOSOMAL SUBUNIT PROTEIN UL4M"/>
    <property type="match status" value="1"/>
</dbReference>
<dbReference type="EMBL" id="HBIS01003646">
    <property type="protein sequence ID" value="CAE0609475.1"/>
    <property type="molecule type" value="Transcribed_RNA"/>
</dbReference>
<evidence type="ECO:0000313" key="8">
    <source>
        <dbReference type="EMBL" id="CAE0609476.1"/>
    </source>
</evidence>
<dbReference type="InterPro" id="IPR023574">
    <property type="entry name" value="Ribosomal_uL4_dom_sf"/>
</dbReference>
<gene>
    <name evidence="6" type="ORF">PSAL00342_LOCUS3293</name>
    <name evidence="7" type="ORF">PSAL00342_LOCUS3294</name>
    <name evidence="8" type="ORF">PSAL00342_LOCUS3295</name>
</gene>
<dbReference type="GO" id="GO:1990904">
    <property type="term" value="C:ribonucleoprotein complex"/>
    <property type="evidence" value="ECO:0007669"/>
    <property type="project" value="UniProtKB-KW"/>
</dbReference>
<dbReference type="EMBL" id="HBIS01003647">
    <property type="protein sequence ID" value="CAE0609476.1"/>
    <property type="molecule type" value="Transcribed_RNA"/>
</dbReference>
<dbReference type="Pfam" id="PF00573">
    <property type="entry name" value="Ribosomal_L4"/>
    <property type="match status" value="1"/>
</dbReference>
<dbReference type="HAMAP" id="MF_01328_B">
    <property type="entry name" value="Ribosomal_uL4_B"/>
    <property type="match status" value="1"/>
</dbReference>
<evidence type="ECO:0000256" key="3">
    <source>
        <dbReference type="ARBA" id="ARBA00023274"/>
    </source>
</evidence>
<dbReference type="InterPro" id="IPR002136">
    <property type="entry name" value="Ribosomal_uL4"/>
</dbReference>
<dbReference type="GO" id="GO:0005840">
    <property type="term" value="C:ribosome"/>
    <property type="evidence" value="ECO:0007669"/>
    <property type="project" value="UniProtKB-KW"/>
</dbReference>
<evidence type="ECO:0000256" key="5">
    <source>
        <dbReference type="SAM" id="MobiDB-lite"/>
    </source>
</evidence>
<dbReference type="PANTHER" id="PTHR10746">
    <property type="entry name" value="50S RIBOSOMAL PROTEIN L4"/>
    <property type="match status" value="1"/>
</dbReference>
<dbReference type="SUPFAM" id="SSF52166">
    <property type="entry name" value="Ribosomal protein L4"/>
    <property type="match status" value="1"/>
</dbReference>
<evidence type="ECO:0000313" key="6">
    <source>
        <dbReference type="EMBL" id="CAE0609474.1"/>
    </source>
</evidence>
<name>A0A6U9QVS4_9CHLO</name>
<dbReference type="AlphaFoldDB" id="A0A6U9QVS4"/>
<evidence type="ECO:0000256" key="2">
    <source>
        <dbReference type="ARBA" id="ARBA00022980"/>
    </source>
</evidence>
<proteinExistence type="inferred from homology"/>
<reference evidence="7" key="1">
    <citation type="submission" date="2021-01" db="EMBL/GenBank/DDBJ databases">
        <authorList>
            <person name="Corre E."/>
            <person name="Pelletier E."/>
            <person name="Niang G."/>
            <person name="Scheremetjew M."/>
            <person name="Finn R."/>
            <person name="Kale V."/>
            <person name="Holt S."/>
            <person name="Cochrane G."/>
            <person name="Meng A."/>
            <person name="Brown T."/>
            <person name="Cohen L."/>
        </authorList>
    </citation>
    <scope>NUCLEOTIDE SEQUENCE</scope>
    <source>
        <strain evidence="7">CCMP1897</strain>
    </source>
</reference>
<evidence type="ECO:0000313" key="7">
    <source>
        <dbReference type="EMBL" id="CAE0609475.1"/>
    </source>
</evidence>
<protein>
    <recommendedName>
        <fullName evidence="4">Large ribosomal subunit protein uL4m</fullName>
    </recommendedName>
</protein>
<feature type="region of interest" description="Disordered" evidence="5">
    <location>
        <begin position="126"/>
        <end position="175"/>
    </location>
</feature>
<keyword evidence="2" id="KW-0689">Ribosomal protein</keyword>
<dbReference type="InterPro" id="IPR013005">
    <property type="entry name" value="Ribosomal_uL4-like"/>
</dbReference>